<protein>
    <submittedName>
        <fullName evidence="2">Uncharacterized protein</fullName>
    </submittedName>
</protein>
<name>A0ABQ8UHM4_9EUKA</name>
<evidence type="ECO:0000313" key="2">
    <source>
        <dbReference type="EMBL" id="KAJ4458743.1"/>
    </source>
</evidence>
<organism evidence="2 3">
    <name type="scientific">Paratrimastix pyriformis</name>
    <dbReference type="NCBI Taxonomy" id="342808"/>
    <lineage>
        <taxon>Eukaryota</taxon>
        <taxon>Metamonada</taxon>
        <taxon>Preaxostyla</taxon>
        <taxon>Paratrimastigidae</taxon>
        <taxon>Paratrimastix</taxon>
    </lineage>
</organism>
<proteinExistence type="predicted"/>
<accession>A0ABQ8UHM4</accession>
<keyword evidence="3" id="KW-1185">Reference proteome</keyword>
<evidence type="ECO:0000256" key="1">
    <source>
        <dbReference type="SAM" id="MobiDB-lite"/>
    </source>
</evidence>
<feature type="region of interest" description="Disordered" evidence="1">
    <location>
        <begin position="1"/>
        <end position="32"/>
    </location>
</feature>
<comment type="caution">
    <text evidence="2">The sequence shown here is derived from an EMBL/GenBank/DDBJ whole genome shotgun (WGS) entry which is preliminary data.</text>
</comment>
<gene>
    <name evidence="2" type="ORF">PAPYR_5510</name>
</gene>
<sequence>MGYGEEGKVRVRSERRMTEKKKDEASSRHSEAAEDFTTRFSLFGRAKSFAPVRCSGFQLRMPPEAGFWVPCRVLDTYSPRPHVFYGKRNSLDSSTGTSGIVPDLRSLLHAPRHFHFREISSAWSVLFRLL</sequence>
<evidence type="ECO:0000313" key="3">
    <source>
        <dbReference type="Proteomes" id="UP001141327"/>
    </source>
</evidence>
<dbReference type="EMBL" id="JAPMOS010000026">
    <property type="protein sequence ID" value="KAJ4458743.1"/>
    <property type="molecule type" value="Genomic_DNA"/>
</dbReference>
<dbReference type="Proteomes" id="UP001141327">
    <property type="component" value="Unassembled WGS sequence"/>
</dbReference>
<reference evidence="2" key="1">
    <citation type="journal article" date="2022" name="bioRxiv">
        <title>Genomics of Preaxostyla Flagellates Illuminates Evolutionary Transitions and the Path Towards Mitochondrial Loss.</title>
        <authorList>
            <person name="Novak L.V.F."/>
            <person name="Treitli S.C."/>
            <person name="Pyrih J."/>
            <person name="Halakuc P."/>
            <person name="Pipaliya S.V."/>
            <person name="Vacek V."/>
            <person name="Brzon O."/>
            <person name="Soukal P."/>
            <person name="Eme L."/>
            <person name="Dacks J.B."/>
            <person name="Karnkowska A."/>
            <person name="Elias M."/>
            <person name="Hampl V."/>
        </authorList>
    </citation>
    <scope>NUCLEOTIDE SEQUENCE</scope>
    <source>
        <strain evidence="2">RCP-MX</strain>
    </source>
</reference>